<evidence type="ECO:0000256" key="1">
    <source>
        <dbReference type="SAM" id="SignalP"/>
    </source>
</evidence>
<keyword evidence="2" id="KW-0645">Protease</keyword>
<dbReference type="KEGG" id="pex:IZT61_03915"/>
<organism evidence="2 3">
    <name type="scientific">Pedobacter endophyticus</name>
    <dbReference type="NCBI Taxonomy" id="2789740"/>
    <lineage>
        <taxon>Bacteria</taxon>
        <taxon>Pseudomonadati</taxon>
        <taxon>Bacteroidota</taxon>
        <taxon>Sphingobacteriia</taxon>
        <taxon>Sphingobacteriales</taxon>
        <taxon>Sphingobacteriaceae</taxon>
        <taxon>Pedobacter</taxon>
    </lineage>
</organism>
<keyword evidence="1" id="KW-0732">Signal</keyword>
<evidence type="ECO:0000313" key="2">
    <source>
        <dbReference type="EMBL" id="QPH40438.1"/>
    </source>
</evidence>
<protein>
    <submittedName>
        <fullName evidence="2">Carboxypeptidase regulatory-like domain-containing protein</fullName>
    </submittedName>
</protein>
<feature type="chain" id="PRO_5032456976" evidence="1">
    <location>
        <begin position="26"/>
        <end position="927"/>
    </location>
</feature>
<keyword evidence="2" id="KW-0378">Hydrolase</keyword>
<dbReference type="EMBL" id="CP064939">
    <property type="protein sequence ID" value="QPH40438.1"/>
    <property type="molecule type" value="Genomic_DNA"/>
</dbReference>
<dbReference type="Proteomes" id="UP000594759">
    <property type="component" value="Chromosome"/>
</dbReference>
<keyword evidence="3" id="KW-1185">Reference proteome</keyword>
<reference evidence="2 3" key="1">
    <citation type="submission" date="2020-11" db="EMBL/GenBank/DDBJ databases">
        <title>Pedobacter endophytica, an endophytic bacteria isolated form Carex pumila.</title>
        <authorList>
            <person name="Peng Y."/>
            <person name="Jiang L."/>
            <person name="Lee J."/>
        </authorList>
    </citation>
    <scope>NUCLEOTIDE SEQUENCE [LARGE SCALE GENOMIC DNA]</scope>
    <source>
        <strain evidence="2 3">JBR3-12</strain>
    </source>
</reference>
<keyword evidence="2" id="KW-0121">Carboxypeptidase</keyword>
<sequence>MKLIRLKTFFYCSLLVLGFCLTAKAQDDAAVKISTDSVIHIGTEKLVSLSIRVNAGAAAFKGQITPILPNGFGLVSDQPIKVNVARNDHTFYPFRFLVLQNADIKISQMSFQLEDSTGKVVALFKAKVNMLPQRAVELSILSPSVLLKQVGDSLNVKVMVRNAGNQIEVLKVVASFPGDNGQGKQMLQKDVQLSPGASKEVQFAKIINRDLYQMGNFYINVAGLYQNGELFGNGICHVQNASANRQFVNAQVQQNIVNIGVDNHVSLSGQNLFSDSQSWQLNGLATTQLGNGVMGISVDAYQWNSINNKPLLSNTWINYETKNAGITAGNISENLESFFNGRGVKVYSRNDEDNHRFEASMVQKSYNLLGDNLDYGYSAYVKTNLKDSSGREYSNTLIFDYAPLEQSRSLLSSNSVSLFNKRNLLMSVNLGAGLSQNLLDHTDIKPSLSLGTNFSGSYRKFNFSSNNFYSSGYYPGIRRGVIQLNERISRYLGTQNIWAGFSYYSFNPAYQRNTFFFQREYALQRAEIGWAKPLNTNLNITVTASRDQESAIYNTINQQTSTMTAYRLNESVNWHSTNFKQNVYLSLDNGISKGLDGDSKLQLRLNANWSGSWFNLSTYVQKGNFLLAEAFNGAVNQVEIYRYSVNPSLYKYFFNKKLRADAGLIYYHDGLYGSNLTYTIKGEYAITPKTIFYVSTYQYRYNTSYINSSFSSLQAGITQKLPTPKQQTPGKKGNLEIFFFKDNNHNGVFDAGEEAAHSGTLLINGIIFIIPANGTIVYSKVPYGNYQLSMPMQDGYQISPLTVNVDQKNSKISVPMQKSGNAVGKIAIAFNTQKSLQTDASLAGITLLVQNASGSIHTVKTGENGEYSLHLPEGAYQIYPDNSQLPENVYYDGKNAAVVVTAGKEATIPTLTLKVREKKIEIKRFKN</sequence>
<evidence type="ECO:0000313" key="3">
    <source>
        <dbReference type="Proteomes" id="UP000594759"/>
    </source>
</evidence>
<name>A0A7S9L112_9SPHI</name>
<accession>A0A7S9L112</accession>
<dbReference type="AlphaFoldDB" id="A0A7S9L112"/>
<dbReference type="RefSeq" id="WP_196099892.1">
    <property type="nucleotide sequence ID" value="NZ_CP064939.1"/>
</dbReference>
<dbReference type="GO" id="GO:0004180">
    <property type="term" value="F:carboxypeptidase activity"/>
    <property type="evidence" value="ECO:0007669"/>
    <property type="project" value="UniProtKB-KW"/>
</dbReference>
<gene>
    <name evidence="2" type="ORF">IZT61_03915</name>
</gene>
<proteinExistence type="predicted"/>
<feature type="signal peptide" evidence="1">
    <location>
        <begin position="1"/>
        <end position="25"/>
    </location>
</feature>